<dbReference type="GO" id="GO:0030014">
    <property type="term" value="C:CCR4-NOT complex"/>
    <property type="evidence" value="ECO:0007669"/>
    <property type="project" value="InterPro"/>
</dbReference>
<evidence type="ECO:0000256" key="1">
    <source>
        <dbReference type="ARBA" id="ARBA00001663"/>
    </source>
</evidence>
<comment type="subunit">
    <text evidence="6">Component of the CCR4-NOT complex, at least composed of CRR4 and CAF1 proteins.</text>
</comment>
<keyword evidence="11" id="KW-0378">Hydrolase</keyword>
<evidence type="ECO:0000256" key="13">
    <source>
        <dbReference type="ARBA" id="ARBA00022884"/>
    </source>
</evidence>
<evidence type="ECO:0000256" key="11">
    <source>
        <dbReference type="ARBA" id="ARBA00022801"/>
    </source>
</evidence>
<proteinExistence type="inferred from homology"/>
<evidence type="ECO:0000256" key="16">
    <source>
        <dbReference type="ARBA" id="ARBA00023242"/>
    </source>
</evidence>
<dbReference type="Proteomes" id="UP000834106">
    <property type="component" value="Chromosome 16"/>
</dbReference>
<dbReference type="InterPro" id="IPR006941">
    <property type="entry name" value="RNase_CAF1"/>
</dbReference>
<evidence type="ECO:0000256" key="14">
    <source>
        <dbReference type="ARBA" id="ARBA00023015"/>
    </source>
</evidence>
<evidence type="ECO:0000256" key="3">
    <source>
        <dbReference type="ARBA" id="ARBA00004123"/>
    </source>
</evidence>
<evidence type="ECO:0000256" key="17">
    <source>
        <dbReference type="ARBA" id="ARBA00025148"/>
    </source>
</evidence>
<evidence type="ECO:0000256" key="9">
    <source>
        <dbReference type="ARBA" id="ARBA00022722"/>
    </source>
</evidence>
<gene>
    <name evidence="19" type="ORF">FPE_LOCUS26315</name>
</gene>
<dbReference type="GO" id="GO:0004535">
    <property type="term" value="F:poly(A)-specific ribonuclease activity"/>
    <property type="evidence" value="ECO:0007669"/>
    <property type="project" value="UniProtKB-EC"/>
</dbReference>
<keyword evidence="16" id="KW-0539">Nucleus</keyword>
<dbReference type="EC" id="3.1.13.4" evidence="7"/>
<evidence type="ECO:0000313" key="20">
    <source>
        <dbReference type="Proteomes" id="UP000834106"/>
    </source>
</evidence>
<keyword evidence="13" id="KW-0694">RNA-binding</keyword>
<dbReference type="AlphaFoldDB" id="A0AAD2E8W1"/>
<feature type="compositionally biased region" description="Low complexity" evidence="18">
    <location>
        <begin position="1"/>
        <end position="10"/>
    </location>
</feature>
<keyword evidence="20" id="KW-1185">Reference proteome</keyword>
<evidence type="ECO:0000256" key="5">
    <source>
        <dbReference type="ARBA" id="ARBA00008372"/>
    </source>
</evidence>
<dbReference type="GO" id="GO:0046872">
    <property type="term" value="F:metal ion binding"/>
    <property type="evidence" value="ECO:0007669"/>
    <property type="project" value="UniProtKB-KW"/>
</dbReference>
<evidence type="ECO:0000256" key="2">
    <source>
        <dbReference type="ARBA" id="ARBA00001968"/>
    </source>
</evidence>
<dbReference type="InterPro" id="IPR039637">
    <property type="entry name" value="CNOT7/CNOT8/Pop2"/>
</dbReference>
<comment type="similarity">
    <text evidence="5">Belongs to the CAF1 family.</text>
</comment>
<dbReference type="SUPFAM" id="SSF53098">
    <property type="entry name" value="Ribonuclease H-like"/>
    <property type="match status" value="1"/>
</dbReference>
<evidence type="ECO:0000256" key="12">
    <source>
        <dbReference type="ARBA" id="ARBA00022839"/>
    </source>
</evidence>
<evidence type="ECO:0000256" key="18">
    <source>
        <dbReference type="SAM" id="MobiDB-lite"/>
    </source>
</evidence>
<dbReference type="InterPro" id="IPR012337">
    <property type="entry name" value="RNaseH-like_sf"/>
</dbReference>
<evidence type="ECO:0000256" key="4">
    <source>
        <dbReference type="ARBA" id="ARBA00004496"/>
    </source>
</evidence>
<evidence type="ECO:0000256" key="6">
    <source>
        <dbReference type="ARBA" id="ARBA00011757"/>
    </source>
</evidence>
<dbReference type="GO" id="GO:0003723">
    <property type="term" value="F:RNA binding"/>
    <property type="evidence" value="ECO:0007669"/>
    <property type="project" value="UniProtKB-KW"/>
</dbReference>
<keyword evidence="14" id="KW-0805">Transcription regulation</keyword>
<dbReference type="Pfam" id="PF04857">
    <property type="entry name" value="CAF1"/>
    <property type="match status" value="1"/>
</dbReference>
<keyword evidence="9" id="KW-0540">Nuclease</keyword>
<comment type="cofactor">
    <cofactor evidence="2">
        <name>a divalent metal cation</name>
        <dbReference type="ChEBI" id="CHEBI:60240"/>
    </cofactor>
</comment>
<evidence type="ECO:0000256" key="10">
    <source>
        <dbReference type="ARBA" id="ARBA00022723"/>
    </source>
</evidence>
<dbReference type="InterPro" id="IPR036397">
    <property type="entry name" value="RNaseH_sf"/>
</dbReference>
<dbReference type="GO" id="GO:0005737">
    <property type="term" value="C:cytoplasm"/>
    <property type="evidence" value="ECO:0007669"/>
    <property type="project" value="UniProtKB-SubCell"/>
</dbReference>
<keyword evidence="10" id="KW-0479">Metal-binding</keyword>
<keyword evidence="12" id="KW-0269">Exonuclease</keyword>
<comment type="function">
    <text evidence="17">Ubiquitous transcription factor required for a diverse set of processes. It is a component of the CCR4 complex involved in the control of gene expression.</text>
</comment>
<protein>
    <recommendedName>
        <fullName evidence="7">poly(A)-specific ribonuclease</fullName>
        <ecNumber evidence="7">3.1.13.4</ecNumber>
    </recommendedName>
</protein>
<evidence type="ECO:0000256" key="15">
    <source>
        <dbReference type="ARBA" id="ARBA00023163"/>
    </source>
</evidence>
<comment type="catalytic activity">
    <reaction evidence="1">
        <text>Exonucleolytic cleavage of poly(A) to 5'-AMP.</text>
        <dbReference type="EC" id="3.1.13.4"/>
    </reaction>
</comment>
<evidence type="ECO:0000256" key="8">
    <source>
        <dbReference type="ARBA" id="ARBA00022490"/>
    </source>
</evidence>
<feature type="region of interest" description="Disordered" evidence="18">
    <location>
        <begin position="1"/>
        <end position="51"/>
    </location>
</feature>
<dbReference type="PANTHER" id="PTHR10797">
    <property type="entry name" value="CCR4-NOT TRANSCRIPTION COMPLEX SUBUNIT"/>
    <property type="match status" value="1"/>
</dbReference>
<name>A0AAD2E8W1_9LAMI</name>
<evidence type="ECO:0000313" key="19">
    <source>
        <dbReference type="EMBL" id="CAI9778885.1"/>
    </source>
</evidence>
<comment type="subcellular location">
    <subcellularLocation>
        <location evidence="4">Cytoplasm</location>
    </subcellularLocation>
    <subcellularLocation>
        <location evidence="3">Nucleus</location>
    </subcellularLocation>
</comment>
<keyword evidence="15" id="KW-0804">Transcription</keyword>
<organism evidence="19 20">
    <name type="scientific">Fraxinus pennsylvanica</name>
    <dbReference type="NCBI Taxonomy" id="56036"/>
    <lineage>
        <taxon>Eukaryota</taxon>
        <taxon>Viridiplantae</taxon>
        <taxon>Streptophyta</taxon>
        <taxon>Embryophyta</taxon>
        <taxon>Tracheophyta</taxon>
        <taxon>Spermatophyta</taxon>
        <taxon>Magnoliopsida</taxon>
        <taxon>eudicotyledons</taxon>
        <taxon>Gunneridae</taxon>
        <taxon>Pentapetalae</taxon>
        <taxon>asterids</taxon>
        <taxon>lamiids</taxon>
        <taxon>Lamiales</taxon>
        <taxon>Oleaceae</taxon>
        <taxon>Oleeae</taxon>
        <taxon>Fraxinus</taxon>
    </lineage>
</organism>
<evidence type="ECO:0000256" key="7">
    <source>
        <dbReference type="ARBA" id="ARBA00012161"/>
    </source>
</evidence>
<reference evidence="19" key="1">
    <citation type="submission" date="2023-05" db="EMBL/GenBank/DDBJ databases">
        <authorList>
            <person name="Huff M."/>
        </authorList>
    </citation>
    <scope>NUCLEOTIDE SEQUENCE</scope>
</reference>
<keyword evidence="8" id="KW-0963">Cytoplasm</keyword>
<sequence length="367" mass="40944">MATIATSTSISDDDPPPPSSSSSMSTSPPIPLSRPPPAVTPPGSTAAMKFDNSKKPVQIRSVWSRNLDFEFSIIGRVIDRYPFVSMDTEFPGVVFRNNPNQQYYCNPVDHYQTLKSNVDALKLIQVGITLSDASGNLPDLGFPDRCFIWEFNFSDFKLERDEHAPKSIDLLRNQGIDFDTTYQFGSSISLFAECMMSSGLVCNANVTYITFHSAYDFGYLIKALTGKALPSTLTEFLNLLKVFFGNRVYDVKHLMKFCSGLHGGLERVAASLGLERVAGRCHQAGSDSLLTRHAFQKIREIYFSNCKKEALPDMFAGVLYGLEGREMSNEFESFLVYIFYPYTSREVAGGQSKEHLNALQEKNNKIG</sequence>
<dbReference type="Gene3D" id="3.30.420.10">
    <property type="entry name" value="Ribonuclease H-like superfamily/Ribonuclease H"/>
    <property type="match status" value="1"/>
</dbReference>
<dbReference type="GO" id="GO:0005634">
    <property type="term" value="C:nucleus"/>
    <property type="evidence" value="ECO:0007669"/>
    <property type="project" value="UniProtKB-SubCell"/>
</dbReference>
<feature type="compositionally biased region" description="Pro residues" evidence="18">
    <location>
        <begin position="28"/>
        <end position="40"/>
    </location>
</feature>
<dbReference type="EMBL" id="OU503051">
    <property type="protein sequence ID" value="CAI9778885.1"/>
    <property type="molecule type" value="Genomic_DNA"/>
</dbReference>
<accession>A0AAD2E8W1</accession>